<comment type="caution">
    <text evidence="1">The sequence shown here is derived from an EMBL/GenBank/DDBJ whole genome shotgun (WGS) entry which is preliminary data.</text>
</comment>
<organism evidence="1 2">
    <name type="scientific">Bacillus thuringiensis subsp. jegathesan</name>
    <dbReference type="NCBI Taxonomy" id="56955"/>
    <lineage>
        <taxon>Bacteria</taxon>
        <taxon>Bacillati</taxon>
        <taxon>Bacillota</taxon>
        <taxon>Bacilli</taxon>
        <taxon>Bacillales</taxon>
        <taxon>Bacillaceae</taxon>
        <taxon>Bacillus</taxon>
        <taxon>Bacillus cereus group</taxon>
    </lineage>
</organism>
<evidence type="ECO:0000313" key="2">
    <source>
        <dbReference type="Proteomes" id="UP000194853"/>
    </source>
</evidence>
<dbReference type="AlphaFoldDB" id="A0A9X6MAL8"/>
<reference evidence="1 2" key="1">
    <citation type="submission" date="2016-10" db="EMBL/GenBank/DDBJ databases">
        <title>Comparative genomics of Bacillus thuringiensis reveals a path to pathogens against multiple invertebrate hosts.</title>
        <authorList>
            <person name="Zheng J."/>
            <person name="Gao Q."/>
            <person name="Liu H."/>
            <person name="Peng D."/>
            <person name="Ruan L."/>
            <person name="Sun M."/>
        </authorList>
    </citation>
    <scope>NUCLEOTIDE SEQUENCE [LARGE SCALE GENOMIC DNA]</scope>
    <source>
        <strain evidence="1">BGSC 4CF1</strain>
    </source>
</reference>
<proteinExistence type="predicted"/>
<evidence type="ECO:0000313" key="1">
    <source>
        <dbReference type="EMBL" id="OUB70779.1"/>
    </source>
</evidence>
<accession>A0A9X6MAL8</accession>
<name>A0A9X6MAL8_BACTJ</name>
<dbReference type="Proteomes" id="UP000194853">
    <property type="component" value="Unassembled WGS sequence"/>
</dbReference>
<gene>
    <name evidence="1" type="ORF">BK750_10555</name>
</gene>
<dbReference type="RefSeq" id="WP_086403994.1">
    <property type="nucleotide sequence ID" value="NZ_MOOS01000084.1"/>
</dbReference>
<sequence length="107" mass="12394">MDYRLIGLETYGHRCEICGNSLVEVHHIDYQEQQALEIQIRKAIKAGQDITELVEAAKEQGYEEWDGKQLSKNNRSTNLSVLCGNCHYLIHRLDAGKQLLKVLERRR</sequence>
<dbReference type="EMBL" id="MOOS01000084">
    <property type="protein sequence ID" value="OUB70779.1"/>
    <property type="molecule type" value="Genomic_DNA"/>
</dbReference>
<protein>
    <submittedName>
        <fullName evidence="1">Uncharacterized protein</fullName>
    </submittedName>
</protein>